<keyword evidence="2" id="KW-1185">Reference proteome</keyword>
<dbReference type="AlphaFoldDB" id="A0A9W7D413"/>
<dbReference type="Proteomes" id="UP001165121">
    <property type="component" value="Unassembled WGS sequence"/>
</dbReference>
<name>A0A9W7D413_9STRA</name>
<sequence length="140" mass="15815">MLDFNWITLYSLGEEDFNEYVTQPDVREQERWKHVENAFEGMYTKVADAPMLKHYDPERESVVIVYSSDWASTAVVQEHAGRGREISLGIAAHSVQLFYDAGREDNQGANTAYNSGVAVQMQRAPRSVVSVGRHSVTMDT</sequence>
<organism evidence="1 2">
    <name type="scientific">Phytophthora fragariaefolia</name>
    <dbReference type="NCBI Taxonomy" id="1490495"/>
    <lineage>
        <taxon>Eukaryota</taxon>
        <taxon>Sar</taxon>
        <taxon>Stramenopiles</taxon>
        <taxon>Oomycota</taxon>
        <taxon>Peronosporomycetes</taxon>
        <taxon>Peronosporales</taxon>
        <taxon>Peronosporaceae</taxon>
        <taxon>Phytophthora</taxon>
    </lineage>
</organism>
<evidence type="ECO:0000313" key="2">
    <source>
        <dbReference type="Proteomes" id="UP001165121"/>
    </source>
</evidence>
<proteinExistence type="predicted"/>
<comment type="caution">
    <text evidence="1">The sequence shown here is derived from an EMBL/GenBank/DDBJ whole genome shotgun (WGS) entry which is preliminary data.</text>
</comment>
<accession>A0A9W7D413</accession>
<protein>
    <submittedName>
        <fullName evidence="1">Unnamed protein product</fullName>
    </submittedName>
</protein>
<evidence type="ECO:0000313" key="1">
    <source>
        <dbReference type="EMBL" id="GMF50382.1"/>
    </source>
</evidence>
<dbReference type="EMBL" id="BSXT01002685">
    <property type="protein sequence ID" value="GMF50382.1"/>
    <property type="molecule type" value="Genomic_DNA"/>
</dbReference>
<reference evidence="1" key="1">
    <citation type="submission" date="2023-04" db="EMBL/GenBank/DDBJ databases">
        <title>Phytophthora fragariaefolia NBRC 109709.</title>
        <authorList>
            <person name="Ichikawa N."/>
            <person name="Sato H."/>
            <person name="Tonouchi N."/>
        </authorList>
    </citation>
    <scope>NUCLEOTIDE SEQUENCE</scope>
    <source>
        <strain evidence="1">NBRC 109709</strain>
    </source>
</reference>
<gene>
    <name evidence="1" type="ORF">Pfra01_002010200</name>
</gene>